<dbReference type="InterPro" id="IPR007197">
    <property type="entry name" value="rSAM"/>
</dbReference>
<dbReference type="eggNOG" id="COG0502">
    <property type="taxonomic scope" value="Bacteria"/>
</dbReference>
<dbReference type="NCBIfam" id="TIGR03956">
    <property type="entry name" value="rSAM_HydE"/>
    <property type="match status" value="1"/>
</dbReference>
<organism evidence="8 9">
    <name type="scientific">Megasphaera micronuciformis F0359</name>
    <dbReference type="NCBI Taxonomy" id="706434"/>
    <lineage>
        <taxon>Bacteria</taxon>
        <taxon>Bacillati</taxon>
        <taxon>Bacillota</taxon>
        <taxon>Negativicutes</taxon>
        <taxon>Veillonellales</taxon>
        <taxon>Veillonellaceae</taxon>
        <taxon>Megasphaera</taxon>
    </lineage>
</organism>
<keyword evidence="1 5" id="KW-0949">S-adenosyl-L-methionine</keyword>
<dbReference type="InterPro" id="IPR024021">
    <property type="entry name" value="FeFe-hyd_HydE_rSAM"/>
</dbReference>
<sequence>MESLHNIVRRGEAMNRDDLVSLLSLTEAEDLESLYRAAYETKVRHVGNIVYYRGLMEFSNQCMKNCLYCGIRRENGKVKRFRTALKDIESMAQWAYENGYGSVTLQSGERQDEAFIHDVEAMIRTVKAIGDGALGITLCVGEQSEETYRRWFEAGAHRYLLRIETSNRKLYETLHPHDGLHSWQKRYDCLKALDRIGYQVGTGVMIGLPGQTVEDLADDILFYKKENIDMIGMGPYVIHGETPLGQYAVNEDLDIKSERNRRLRLGLIMIAVTRLFLPDCNIAATTALQALHPLGREMGLKAGANVLMPIITLPKFRKDYLLYDNKPCVDDTPSQCRQCIAARVASVGDRVGFGKWGDAPHFQKKHERT</sequence>
<keyword evidence="4 5" id="KW-0411">Iron-sulfur</keyword>
<dbReference type="Pfam" id="PF04055">
    <property type="entry name" value="Radical_SAM"/>
    <property type="match status" value="1"/>
</dbReference>
<dbReference type="GO" id="GO:0016740">
    <property type="term" value="F:transferase activity"/>
    <property type="evidence" value="ECO:0007669"/>
    <property type="project" value="TreeGrafter"/>
</dbReference>
<keyword evidence="2" id="KW-0479">Metal-binding</keyword>
<evidence type="ECO:0000313" key="9">
    <source>
        <dbReference type="Proteomes" id="UP000003195"/>
    </source>
</evidence>
<dbReference type="GO" id="GO:0046872">
    <property type="term" value="F:metal ion binding"/>
    <property type="evidence" value="ECO:0007669"/>
    <property type="project" value="UniProtKB-KW"/>
</dbReference>
<dbReference type="HOGENOM" id="CLU_033172_0_1_9"/>
<feature type="domain" description="Radical SAM core" evidence="7">
    <location>
        <begin position="48"/>
        <end position="274"/>
    </location>
</feature>
<evidence type="ECO:0000256" key="6">
    <source>
        <dbReference type="PIRSR" id="PIRSR004762-2"/>
    </source>
</evidence>
<name>E2ZAM2_9FIRM</name>
<dbReference type="SUPFAM" id="SSF102114">
    <property type="entry name" value="Radical SAM enzymes"/>
    <property type="match status" value="1"/>
</dbReference>
<protein>
    <submittedName>
        <fullName evidence="8">Iron-only hydrogenase maturation rSAM protein HydE</fullName>
    </submittedName>
</protein>
<feature type="binding site" evidence="6">
    <location>
        <position position="186"/>
    </location>
    <ligand>
        <name>S-adenosyl-L-methionine</name>
        <dbReference type="ChEBI" id="CHEBI:59789"/>
    </ligand>
</feature>
<dbReference type="STRING" id="706434.HMPREF9429_00486"/>
<accession>E2ZAM2</accession>
<keyword evidence="5" id="KW-0004">4Fe-4S</keyword>
<dbReference type="Gene3D" id="3.20.20.70">
    <property type="entry name" value="Aldolase class I"/>
    <property type="match status" value="1"/>
</dbReference>
<comment type="cofactor">
    <cofactor evidence="5">
        <name>[4Fe-4S] cluster</name>
        <dbReference type="ChEBI" id="CHEBI:49883"/>
    </cofactor>
    <text evidence="5">Binds 1 [4Fe-4S] cluster. The cluster is coordinated with 3 cysteines and an exchangeable S-adenosyl-L-methionine.</text>
</comment>
<dbReference type="PANTHER" id="PTHR43726">
    <property type="entry name" value="3-METHYLORNITHINE SYNTHASE"/>
    <property type="match status" value="1"/>
</dbReference>
<dbReference type="CDD" id="cd01335">
    <property type="entry name" value="Radical_SAM"/>
    <property type="match status" value="1"/>
</dbReference>
<feature type="binding site" evidence="5">
    <location>
        <position position="69"/>
    </location>
    <ligand>
        <name>[4Fe-4S] cluster</name>
        <dbReference type="ChEBI" id="CHEBI:49883"/>
        <note>4Fe-4S-S-AdoMet</note>
    </ligand>
</feature>
<dbReference type="PANTHER" id="PTHR43726:SF1">
    <property type="entry name" value="BIOTIN SYNTHASE"/>
    <property type="match status" value="1"/>
</dbReference>
<keyword evidence="3 5" id="KW-0408">Iron</keyword>
<dbReference type="SMART" id="SM00729">
    <property type="entry name" value="Elp3"/>
    <property type="match status" value="1"/>
</dbReference>
<dbReference type="EMBL" id="AECS01000011">
    <property type="protein sequence ID" value="EFQ04733.1"/>
    <property type="molecule type" value="Genomic_DNA"/>
</dbReference>
<reference evidence="8 9" key="1">
    <citation type="submission" date="2010-08" db="EMBL/GenBank/DDBJ databases">
        <authorList>
            <person name="Weinstock G."/>
            <person name="Sodergren E."/>
            <person name="Clifton S."/>
            <person name="Fulton L."/>
            <person name="Fulton B."/>
            <person name="Courtney L."/>
            <person name="Fronick C."/>
            <person name="Harrison M."/>
            <person name="Strong C."/>
            <person name="Farmer C."/>
            <person name="Delahaunty K."/>
            <person name="Markovic C."/>
            <person name="Hall O."/>
            <person name="Minx P."/>
            <person name="Tomlinson C."/>
            <person name="Mitreva M."/>
            <person name="Hou S."/>
            <person name="Chen J."/>
            <person name="Wollam A."/>
            <person name="Pepin K.H."/>
            <person name="Johnson M."/>
            <person name="Bhonagiri V."/>
            <person name="Zhang X."/>
            <person name="Suruliraj S."/>
            <person name="Warren W."/>
            <person name="Chinwalla A."/>
            <person name="Mardis E.R."/>
            <person name="Wilson R.K."/>
        </authorList>
    </citation>
    <scope>NUCLEOTIDE SEQUENCE [LARGE SCALE GENOMIC DNA]</scope>
    <source>
        <strain evidence="8 9">F0359</strain>
    </source>
</reference>
<evidence type="ECO:0000313" key="8">
    <source>
        <dbReference type="EMBL" id="EFQ04733.1"/>
    </source>
</evidence>
<evidence type="ECO:0000256" key="3">
    <source>
        <dbReference type="ARBA" id="ARBA00023004"/>
    </source>
</evidence>
<feature type="binding site" evidence="6">
    <location>
        <position position="164"/>
    </location>
    <ligand>
        <name>S-adenosyl-L-methionine</name>
        <dbReference type="ChEBI" id="CHEBI:59789"/>
    </ligand>
</feature>
<dbReference type="SFLD" id="SFLDF00348">
    <property type="entry name" value="FeFe_hydrogenase_maturase_(Hyd"/>
    <property type="match status" value="1"/>
</dbReference>
<evidence type="ECO:0000259" key="7">
    <source>
        <dbReference type="PROSITE" id="PS51918"/>
    </source>
</evidence>
<dbReference type="AlphaFoldDB" id="E2ZAM2"/>
<dbReference type="SFLD" id="SFLDS00029">
    <property type="entry name" value="Radical_SAM"/>
    <property type="match status" value="1"/>
</dbReference>
<comment type="caution">
    <text evidence="8">The sequence shown here is derived from an EMBL/GenBank/DDBJ whole genome shotgun (WGS) entry which is preliminary data.</text>
</comment>
<dbReference type="InterPro" id="IPR058240">
    <property type="entry name" value="rSAM_sf"/>
</dbReference>
<keyword evidence="9" id="KW-1185">Reference proteome</keyword>
<dbReference type="SFLD" id="SFLDG01060">
    <property type="entry name" value="BATS_domain_containing"/>
    <property type="match status" value="1"/>
</dbReference>
<dbReference type="InterPro" id="IPR034422">
    <property type="entry name" value="HydE/PylB-like"/>
</dbReference>
<evidence type="ECO:0000256" key="4">
    <source>
        <dbReference type="ARBA" id="ARBA00023014"/>
    </source>
</evidence>
<feature type="binding site" evidence="5">
    <location>
        <position position="62"/>
    </location>
    <ligand>
        <name>[4Fe-4S] cluster</name>
        <dbReference type="ChEBI" id="CHEBI:49883"/>
        <note>4Fe-4S-S-AdoMet</note>
    </ligand>
</feature>
<evidence type="ECO:0000256" key="5">
    <source>
        <dbReference type="PIRSR" id="PIRSR004762-1"/>
    </source>
</evidence>
<dbReference type="PIRSF" id="PIRSF004762">
    <property type="entry name" value="CHP00423"/>
    <property type="match status" value="1"/>
</dbReference>
<gene>
    <name evidence="8" type="primary">hydE</name>
    <name evidence="8" type="ORF">HMPREF9429_00486</name>
</gene>
<dbReference type="InterPro" id="IPR013785">
    <property type="entry name" value="Aldolase_TIM"/>
</dbReference>
<dbReference type="PROSITE" id="PS51918">
    <property type="entry name" value="RADICAL_SAM"/>
    <property type="match status" value="1"/>
</dbReference>
<dbReference type="Proteomes" id="UP000003195">
    <property type="component" value="Unassembled WGS sequence"/>
</dbReference>
<dbReference type="GO" id="GO:0051539">
    <property type="term" value="F:4 iron, 4 sulfur cluster binding"/>
    <property type="evidence" value="ECO:0007669"/>
    <property type="project" value="UniProtKB-KW"/>
</dbReference>
<dbReference type="SFLD" id="SFLDG01280">
    <property type="entry name" value="HydE/PylB-like"/>
    <property type="match status" value="1"/>
</dbReference>
<feature type="binding site" evidence="5">
    <location>
        <position position="66"/>
    </location>
    <ligand>
        <name>[4Fe-4S] cluster</name>
        <dbReference type="ChEBI" id="CHEBI:49883"/>
        <note>4Fe-4S-S-AdoMet</note>
    </ligand>
</feature>
<evidence type="ECO:0000256" key="1">
    <source>
        <dbReference type="ARBA" id="ARBA00022691"/>
    </source>
</evidence>
<evidence type="ECO:0000256" key="2">
    <source>
        <dbReference type="ARBA" id="ARBA00022723"/>
    </source>
</evidence>
<dbReference type="RefSeq" id="WP_006941323.1">
    <property type="nucleotide sequence ID" value="NZ_GL538185.1"/>
</dbReference>
<dbReference type="OrthoDB" id="9775764at2"/>
<dbReference type="InterPro" id="IPR006638">
    <property type="entry name" value="Elp3/MiaA/NifB-like_rSAM"/>
</dbReference>
<proteinExistence type="predicted"/>